<dbReference type="InterPro" id="IPR050273">
    <property type="entry name" value="GppA/Ppx_hydrolase"/>
</dbReference>
<dbReference type="STRING" id="546991.N1J7V7"/>
<dbReference type="GO" id="GO:0006357">
    <property type="term" value="P:regulation of transcription by RNA polymerase II"/>
    <property type="evidence" value="ECO:0007669"/>
    <property type="project" value="TreeGrafter"/>
</dbReference>
<dbReference type="InterPro" id="IPR043129">
    <property type="entry name" value="ATPase_NBD"/>
</dbReference>
<gene>
    <name evidence="4" type="ORF">BGHDH14_bgh01603</name>
</gene>
<dbReference type="OrthoDB" id="2014654at2759"/>
<evidence type="ECO:0000256" key="1">
    <source>
        <dbReference type="SAM" id="Coils"/>
    </source>
</evidence>
<dbReference type="FunFam" id="3.30.420.40:FF:000191">
    <property type="entry name" value="Retrograde regulation protein 2"/>
    <property type="match status" value="1"/>
</dbReference>
<dbReference type="eggNOG" id="ENOG502QRXN">
    <property type="taxonomic scope" value="Eukaryota"/>
</dbReference>
<dbReference type="Pfam" id="PF02541">
    <property type="entry name" value="Ppx-GppA"/>
    <property type="match status" value="1"/>
</dbReference>
<keyword evidence="5" id="KW-1185">Reference proteome</keyword>
<dbReference type="InterPro" id="IPR003695">
    <property type="entry name" value="Ppx_GppA_N"/>
</dbReference>
<dbReference type="AlphaFoldDB" id="N1J7V7"/>
<dbReference type="Gene3D" id="3.30.420.40">
    <property type="match status" value="1"/>
</dbReference>
<feature type="domain" description="Ppx/GppA phosphatase N-terminal" evidence="2">
    <location>
        <begin position="42"/>
        <end position="345"/>
    </location>
</feature>
<feature type="coiled-coil region" evidence="1">
    <location>
        <begin position="199"/>
        <end position="234"/>
    </location>
</feature>
<dbReference type="PANTHER" id="PTHR30005">
    <property type="entry name" value="EXOPOLYPHOSPHATASE"/>
    <property type="match status" value="1"/>
</dbReference>
<dbReference type="HOGENOM" id="CLU_033165_0_0_1"/>
<dbReference type="Proteomes" id="UP000015441">
    <property type="component" value="Unassembled WGS sequence"/>
</dbReference>
<dbReference type="SUPFAM" id="SSF53067">
    <property type="entry name" value="Actin-like ATPase domain"/>
    <property type="match status" value="2"/>
</dbReference>
<dbReference type="FunCoup" id="N1J7V7">
    <property type="interactions" value="261"/>
</dbReference>
<reference evidence="4 5" key="1">
    <citation type="journal article" date="2010" name="Science">
        <title>Genome expansion and gene loss in powdery mildew fungi reveal tradeoffs in extreme parasitism.</title>
        <authorList>
            <person name="Spanu P.D."/>
            <person name="Abbott J.C."/>
            <person name="Amselem J."/>
            <person name="Burgis T.A."/>
            <person name="Soanes D.M."/>
            <person name="Stueber K."/>
            <person name="Ver Loren van Themaat E."/>
            <person name="Brown J.K.M."/>
            <person name="Butcher S.A."/>
            <person name="Gurr S.J."/>
            <person name="Lebrun M.-H."/>
            <person name="Ridout C.J."/>
            <person name="Schulze-Lefert P."/>
            <person name="Talbot N.J."/>
            <person name="Ahmadinejad N."/>
            <person name="Ametz C."/>
            <person name="Barton G.R."/>
            <person name="Benjdia M."/>
            <person name="Bidzinski P."/>
            <person name="Bindschedler L.V."/>
            <person name="Both M."/>
            <person name="Brewer M.T."/>
            <person name="Cadle-Davidson L."/>
            <person name="Cadle-Davidson M.M."/>
            <person name="Collemare J."/>
            <person name="Cramer R."/>
            <person name="Frenkel O."/>
            <person name="Godfrey D."/>
            <person name="Harriman J."/>
            <person name="Hoede C."/>
            <person name="King B.C."/>
            <person name="Klages S."/>
            <person name="Kleemann J."/>
            <person name="Knoll D."/>
            <person name="Koti P.S."/>
            <person name="Kreplak J."/>
            <person name="Lopez-Ruiz F.J."/>
            <person name="Lu X."/>
            <person name="Maekawa T."/>
            <person name="Mahanil S."/>
            <person name="Micali C."/>
            <person name="Milgroom M.G."/>
            <person name="Montana G."/>
            <person name="Noir S."/>
            <person name="O'Connell R.J."/>
            <person name="Oberhaensli S."/>
            <person name="Parlange F."/>
            <person name="Pedersen C."/>
            <person name="Quesneville H."/>
            <person name="Reinhardt R."/>
            <person name="Rott M."/>
            <person name="Sacristan S."/>
            <person name="Schmidt S.M."/>
            <person name="Schoen M."/>
            <person name="Skamnioti P."/>
            <person name="Sommer H."/>
            <person name="Stephens A."/>
            <person name="Takahara H."/>
            <person name="Thordal-Christensen H."/>
            <person name="Vigouroux M."/>
            <person name="Wessling R."/>
            <person name="Wicker T."/>
            <person name="Panstruga R."/>
        </authorList>
    </citation>
    <scope>NUCLEOTIDE SEQUENCE [LARGE SCALE GENOMIC DNA]</scope>
    <source>
        <strain evidence="4">DH14</strain>
    </source>
</reference>
<accession>N1J7V7</accession>
<evidence type="ECO:0000313" key="4">
    <source>
        <dbReference type="EMBL" id="CCU76086.1"/>
    </source>
</evidence>
<dbReference type="InParanoid" id="N1J7V7"/>
<evidence type="ECO:0000313" key="5">
    <source>
        <dbReference type="Proteomes" id="UP000015441"/>
    </source>
</evidence>
<sequence>MANARATNANHGGRYGLQTETLLISSSNGIRFSISDISSPQGRLLSCLYRERSSISLYDALHAPSPDAKLLHFSNQTIVLVAETLLKFKKICEGYGVSHDCIYIFATEAMRIAKNRDEMLQTISKTSGLTVSILTAEQESLYGAVGARSCFDQMDGLFMDLGGGSLQVTYVNTNLGSGYETAAAKAAQSMPFGAARLTLALEEQTTAALQKELREKLKETFERLVETFDVLKSKIAGGDGVSLYLSGGGLRGYGSMLMHMDPIQPYPIPVVGGYIVSGDRFSLWREMLEANDQAGKIFGLSKRRRKQFPAIALVVRSIIETIPKIKSAVFCSGGTREGVLFMKLPCSIKNSDPSLHNLITGQDQDPSIISIVSQLLKTVLPSQCPSLFTLSFLKQIALCTWVSQGHLHNASHFLHTCTSGDFVSLPGITHEFSAALALTLSTRWGSRLRPTDVQIQRNLVDFIGLETAWMCQYLGTAARFLAELCPVFSIIPHVLVESLSWEATFSKSLGKKRKKSGIQLRVTMPGKDCDLPGRDFGQLQGMWKKVGKGLSLDWKVEMEMVLSGSDEVINEAVNLTK</sequence>
<dbReference type="EMBL" id="CAUH01002141">
    <property type="protein sequence ID" value="CCU76086.1"/>
    <property type="molecule type" value="Genomic_DNA"/>
</dbReference>
<proteinExistence type="predicted"/>
<comment type="caution">
    <text evidence="4">The sequence shown here is derived from an EMBL/GenBank/DDBJ whole genome shotgun (WGS) entry which is preliminary data.</text>
</comment>
<organism evidence="4 5">
    <name type="scientific">Blumeria graminis f. sp. hordei (strain DH14)</name>
    <name type="common">Barley powdery mildew</name>
    <name type="synonym">Oidium monilioides f. sp. hordei</name>
    <dbReference type="NCBI Taxonomy" id="546991"/>
    <lineage>
        <taxon>Eukaryota</taxon>
        <taxon>Fungi</taxon>
        <taxon>Dikarya</taxon>
        <taxon>Ascomycota</taxon>
        <taxon>Pezizomycotina</taxon>
        <taxon>Leotiomycetes</taxon>
        <taxon>Erysiphales</taxon>
        <taxon>Erysiphaceae</taxon>
        <taxon>Blumeria</taxon>
        <taxon>Blumeria hordei</taxon>
    </lineage>
</organism>
<protein>
    <submittedName>
        <fullName evidence="4">Retrograde regulation protein 2</fullName>
    </submittedName>
</protein>
<evidence type="ECO:0000259" key="3">
    <source>
        <dbReference type="Pfam" id="PF23566"/>
    </source>
</evidence>
<feature type="domain" description="RTG2 C-terminal" evidence="3">
    <location>
        <begin position="381"/>
        <end position="548"/>
    </location>
</feature>
<name>N1J7V7_BLUG1</name>
<dbReference type="PANTHER" id="PTHR30005:SF0">
    <property type="entry name" value="RETROGRADE REGULATION PROTEIN 2"/>
    <property type="match status" value="1"/>
</dbReference>
<dbReference type="Pfam" id="PF23566">
    <property type="entry name" value="RTG2_C"/>
    <property type="match status" value="1"/>
</dbReference>
<keyword evidence="1" id="KW-0175">Coiled coil</keyword>
<evidence type="ECO:0000259" key="2">
    <source>
        <dbReference type="Pfam" id="PF02541"/>
    </source>
</evidence>
<dbReference type="InterPro" id="IPR057512">
    <property type="entry name" value="RTG2_C"/>
</dbReference>
<dbReference type="Gene3D" id="3.30.420.150">
    <property type="entry name" value="Exopolyphosphatase. Domain 2"/>
    <property type="match status" value="1"/>
</dbReference>